<dbReference type="GO" id="GO:0007165">
    <property type="term" value="P:signal transduction"/>
    <property type="evidence" value="ECO:0007669"/>
    <property type="project" value="UniProtKB-KW"/>
</dbReference>
<dbReference type="GO" id="GO:0004888">
    <property type="term" value="F:transmembrane signaling receptor activity"/>
    <property type="evidence" value="ECO:0007669"/>
    <property type="project" value="InterPro"/>
</dbReference>
<feature type="transmembrane region" description="Helical" evidence="4">
    <location>
        <begin position="20"/>
        <end position="40"/>
    </location>
</feature>
<keyword evidence="4" id="KW-0472">Membrane</keyword>
<keyword evidence="3" id="KW-0807">Transducer</keyword>
<accession>A0A3D2XB89</accession>
<evidence type="ECO:0000256" key="3">
    <source>
        <dbReference type="PROSITE-ProRule" id="PRU00284"/>
    </source>
</evidence>
<keyword evidence="4" id="KW-0812">Transmembrane</keyword>
<dbReference type="Gene3D" id="1.10.287.950">
    <property type="entry name" value="Methyl-accepting chemotaxis protein"/>
    <property type="match status" value="1"/>
</dbReference>
<dbReference type="PROSITE" id="PS50111">
    <property type="entry name" value="CHEMOTAXIS_TRANSDUC_2"/>
    <property type="match status" value="1"/>
</dbReference>
<dbReference type="Pfam" id="PF00015">
    <property type="entry name" value="MCPsignal"/>
    <property type="match status" value="1"/>
</dbReference>
<dbReference type="InterPro" id="IPR004089">
    <property type="entry name" value="MCPsignal_dom"/>
</dbReference>
<dbReference type="InterPro" id="IPR024478">
    <property type="entry name" value="HlyB_4HB_MCP"/>
</dbReference>
<dbReference type="PANTHER" id="PTHR43531:SF11">
    <property type="entry name" value="METHYL-ACCEPTING CHEMOTAXIS PROTEIN 3"/>
    <property type="match status" value="1"/>
</dbReference>
<evidence type="ECO:0000256" key="1">
    <source>
        <dbReference type="ARBA" id="ARBA00022500"/>
    </source>
</evidence>
<feature type="domain" description="HAMP" evidence="6">
    <location>
        <begin position="212"/>
        <end position="264"/>
    </location>
</feature>
<dbReference type="SUPFAM" id="SSF58104">
    <property type="entry name" value="Methyl-accepting chemotaxis protein (MCP) signaling domain"/>
    <property type="match status" value="1"/>
</dbReference>
<gene>
    <name evidence="7" type="ORF">DHW61_16685</name>
</gene>
<name>A0A3D2XB89_9FIRM</name>
<feature type="domain" description="Methyl-accepting transducer" evidence="5">
    <location>
        <begin position="316"/>
        <end position="538"/>
    </location>
</feature>
<dbReference type="InterPro" id="IPR051310">
    <property type="entry name" value="MCP_chemotaxis"/>
</dbReference>
<dbReference type="AlphaFoldDB" id="A0A3D2XB89"/>
<feature type="transmembrane region" description="Helical" evidence="4">
    <location>
        <begin position="183"/>
        <end position="204"/>
    </location>
</feature>
<dbReference type="PROSITE" id="PS50885">
    <property type="entry name" value="HAMP"/>
    <property type="match status" value="1"/>
</dbReference>
<dbReference type="CDD" id="cd06225">
    <property type="entry name" value="HAMP"/>
    <property type="match status" value="1"/>
</dbReference>
<dbReference type="PRINTS" id="PR00260">
    <property type="entry name" value="CHEMTRNSDUCR"/>
</dbReference>
<keyword evidence="4" id="KW-1133">Transmembrane helix</keyword>
<dbReference type="Pfam" id="PF12729">
    <property type="entry name" value="4HB_MCP_1"/>
    <property type="match status" value="1"/>
</dbReference>
<dbReference type="GO" id="GO:0006935">
    <property type="term" value="P:chemotaxis"/>
    <property type="evidence" value="ECO:0007669"/>
    <property type="project" value="UniProtKB-KW"/>
</dbReference>
<dbReference type="InterPro" id="IPR004090">
    <property type="entry name" value="Chemotax_Me-accpt_rcpt"/>
</dbReference>
<dbReference type="InterPro" id="IPR003660">
    <property type="entry name" value="HAMP_dom"/>
</dbReference>
<dbReference type="Gene3D" id="6.10.340.10">
    <property type="match status" value="1"/>
</dbReference>
<comment type="caution">
    <text evidence="7">The sequence shown here is derived from an EMBL/GenBank/DDBJ whole genome shotgun (WGS) entry which is preliminary data.</text>
</comment>
<evidence type="ECO:0000256" key="2">
    <source>
        <dbReference type="ARBA" id="ARBA00029447"/>
    </source>
</evidence>
<dbReference type="SMART" id="SM00283">
    <property type="entry name" value="MA"/>
    <property type="match status" value="1"/>
</dbReference>
<dbReference type="GO" id="GO:0005886">
    <property type="term" value="C:plasma membrane"/>
    <property type="evidence" value="ECO:0007669"/>
    <property type="project" value="TreeGrafter"/>
</dbReference>
<dbReference type="Pfam" id="PF00672">
    <property type="entry name" value="HAMP"/>
    <property type="match status" value="1"/>
</dbReference>
<evidence type="ECO:0000259" key="6">
    <source>
        <dbReference type="PROSITE" id="PS50885"/>
    </source>
</evidence>
<evidence type="ECO:0000313" key="7">
    <source>
        <dbReference type="EMBL" id="HCL04017.1"/>
    </source>
</evidence>
<protein>
    <recommendedName>
        <fullName evidence="9">Methyl-accepting chemotaxis sensory transducer</fullName>
    </recommendedName>
</protein>
<evidence type="ECO:0000313" key="8">
    <source>
        <dbReference type="Proteomes" id="UP000262969"/>
    </source>
</evidence>
<evidence type="ECO:0008006" key="9">
    <source>
        <dbReference type="Google" id="ProtNLM"/>
    </source>
</evidence>
<dbReference type="Proteomes" id="UP000262969">
    <property type="component" value="Unassembled WGS sequence"/>
</dbReference>
<keyword evidence="1" id="KW-0145">Chemotaxis</keyword>
<dbReference type="PROSITE" id="PS51257">
    <property type="entry name" value="PROKAR_LIPOPROTEIN"/>
    <property type="match status" value="1"/>
</dbReference>
<evidence type="ECO:0000259" key="5">
    <source>
        <dbReference type="PROSITE" id="PS50111"/>
    </source>
</evidence>
<sequence>MKKKLLNYKIGKKLTTSFNIVIACFTLTILVSIFGLFLIGNNLNYFYKTPYRNNLAQYQYRRDVHSVMKNILWITNLSDDPNKISQLREEIDKNMADQEVQLDFLNKNFADKDLLTELNTAMEANKEARTRVLEYVDAGDFEQAFRSFNEDYSVKANEVLNILSKIGDYAEEDVSSTYNQANIIKVIIIIIAFLTSVAAILIALTIGKLLTKQLTTPILELENVTKSIAEGDLKVDITYESKDELGSLATNLKKMVVMIQRIIPDIEYCLVEMGNGNFAIKSQNTDLYIGDYLPILLAMRSIKATLSESLSQIRDASAQVNSGALNMSQGAQNLAEGATEQASSIEELTATIEDVTEQTTKDAQKAEVAESNAKIINTKADQSKSYMENMVISMEKISGLSAQIEVIINTIDGIASQTNLLSLNASIEAARAGEAGRGFAVVAAEIGKLASESARAAQTTRMLIESTVHEVESGSRTVKETSESLNDVLSNLDEIISSIHEQVESSQKQSVTMNEIQSAIEQISSVIQSTSATAEESSAISEELFAQCESLDSLIDQFKLEKKN</sequence>
<evidence type="ECO:0000256" key="4">
    <source>
        <dbReference type="SAM" id="Phobius"/>
    </source>
</evidence>
<organism evidence="7 8">
    <name type="scientific">Lachnoclostridium phytofermentans</name>
    <dbReference type="NCBI Taxonomy" id="66219"/>
    <lineage>
        <taxon>Bacteria</taxon>
        <taxon>Bacillati</taxon>
        <taxon>Bacillota</taxon>
        <taxon>Clostridia</taxon>
        <taxon>Lachnospirales</taxon>
        <taxon>Lachnospiraceae</taxon>
    </lineage>
</organism>
<comment type="similarity">
    <text evidence="2">Belongs to the methyl-accepting chemotaxis (MCP) protein family.</text>
</comment>
<dbReference type="PANTHER" id="PTHR43531">
    <property type="entry name" value="PROTEIN ICFG"/>
    <property type="match status" value="1"/>
</dbReference>
<dbReference type="EMBL" id="DPVV01000545">
    <property type="protein sequence ID" value="HCL04017.1"/>
    <property type="molecule type" value="Genomic_DNA"/>
</dbReference>
<dbReference type="SMART" id="SM00304">
    <property type="entry name" value="HAMP"/>
    <property type="match status" value="1"/>
</dbReference>
<reference evidence="7 8" key="1">
    <citation type="journal article" date="2018" name="Nat. Biotechnol.">
        <title>A standardized bacterial taxonomy based on genome phylogeny substantially revises the tree of life.</title>
        <authorList>
            <person name="Parks D.H."/>
            <person name="Chuvochina M."/>
            <person name="Waite D.W."/>
            <person name="Rinke C."/>
            <person name="Skarshewski A."/>
            <person name="Chaumeil P.A."/>
            <person name="Hugenholtz P."/>
        </authorList>
    </citation>
    <scope>NUCLEOTIDE SEQUENCE [LARGE SCALE GENOMIC DNA]</scope>
    <source>
        <strain evidence="7">UBA11728</strain>
    </source>
</reference>
<proteinExistence type="inferred from homology"/>